<dbReference type="GO" id="GO:0071004">
    <property type="term" value="C:U2-type prespliceosome"/>
    <property type="evidence" value="ECO:0007669"/>
    <property type="project" value="TreeGrafter"/>
</dbReference>
<keyword evidence="5" id="KW-0539">Nucleus</keyword>
<evidence type="ECO:0000313" key="10">
    <source>
        <dbReference type="EMBL" id="KNE70993.1"/>
    </source>
</evidence>
<evidence type="ECO:0000256" key="2">
    <source>
        <dbReference type="ARBA" id="ARBA00004642"/>
    </source>
</evidence>
<accession>A0A0L0T880</accession>
<dbReference type="Proteomes" id="UP000054350">
    <property type="component" value="Unassembled WGS sequence"/>
</dbReference>
<sequence length="256" mass="28282">MTDRLPPNLLARFAPRPPIEYLPPLDRAPGEREGPRYSGVADLMAELKMHDPDYVPWESAEEKRQRKKEERELKAKEEIEKRLATWNPHDDAHATSDPFKTLFVGRLAYTTTDASLRKEFEYFGPVKTIKLVVDSDGKSRGYAFVEFDREKDMKAAYRDADGIKLDGRRIIVDVERGRTVKGWKPRRLGGGLGHTRAGDKHENQNYPGRDMSHLRKAEAAAAAAAAANGPSRGGYGGGRGGFSRGGGFAAAAVSGT</sequence>
<keyword evidence="6" id="KW-0687">Ribonucleoprotein</keyword>
<evidence type="ECO:0000256" key="6">
    <source>
        <dbReference type="ARBA" id="ARBA00023274"/>
    </source>
</evidence>
<reference evidence="10 11" key="1">
    <citation type="submission" date="2009-11" db="EMBL/GenBank/DDBJ databases">
        <title>Annotation of Allomyces macrogynus ATCC 38327.</title>
        <authorList>
            <consortium name="The Broad Institute Genome Sequencing Platform"/>
            <person name="Russ C."/>
            <person name="Cuomo C."/>
            <person name="Burger G."/>
            <person name="Gray M.W."/>
            <person name="Holland P.W.H."/>
            <person name="King N."/>
            <person name="Lang F.B.F."/>
            <person name="Roger A.J."/>
            <person name="Ruiz-Trillo I."/>
            <person name="Young S.K."/>
            <person name="Zeng Q."/>
            <person name="Gargeya S."/>
            <person name="Fitzgerald M."/>
            <person name="Haas B."/>
            <person name="Abouelleil A."/>
            <person name="Alvarado L."/>
            <person name="Arachchi H.M."/>
            <person name="Berlin A."/>
            <person name="Chapman S.B."/>
            <person name="Gearin G."/>
            <person name="Goldberg J."/>
            <person name="Griggs A."/>
            <person name="Gujja S."/>
            <person name="Hansen M."/>
            <person name="Heiman D."/>
            <person name="Howarth C."/>
            <person name="Larimer J."/>
            <person name="Lui A."/>
            <person name="MacDonald P.J.P."/>
            <person name="McCowen C."/>
            <person name="Montmayeur A."/>
            <person name="Murphy C."/>
            <person name="Neiman D."/>
            <person name="Pearson M."/>
            <person name="Priest M."/>
            <person name="Roberts A."/>
            <person name="Saif S."/>
            <person name="Shea T."/>
            <person name="Sisk P."/>
            <person name="Stolte C."/>
            <person name="Sykes S."/>
            <person name="Wortman J."/>
            <person name="Nusbaum C."/>
            <person name="Birren B."/>
        </authorList>
    </citation>
    <scope>NUCLEOTIDE SEQUENCE [LARGE SCALE GENOMIC DNA]</scope>
    <source>
        <strain evidence="10 11">ATCC 38327</strain>
    </source>
</reference>
<dbReference type="EMBL" id="GG745369">
    <property type="protein sequence ID" value="KNE70993.1"/>
    <property type="molecule type" value="Genomic_DNA"/>
</dbReference>
<dbReference type="GO" id="GO:0016607">
    <property type="term" value="C:nuclear speck"/>
    <property type="evidence" value="ECO:0007669"/>
    <property type="project" value="UniProtKB-SubCell"/>
</dbReference>
<name>A0A0L0T880_ALLM3</name>
<reference evidence="11" key="2">
    <citation type="submission" date="2009-11" db="EMBL/GenBank/DDBJ databases">
        <title>The Genome Sequence of Allomyces macrogynus strain ATCC 38327.</title>
        <authorList>
            <consortium name="The Broad Institute Genome Sequencing Platform"/>
            <person name="Russ C."/>
            <person name="Cuomo C."/>
            <person name="Shea T."/>
            <person name="Young S.K."/>
            <person name="Zeng Q."/>
            <person name="Koehrsen M."/>
            <person name="Haas B."/>
            <person name="Borodovsky M."/>
            <person name="Guigo R."/>
            <person name="Alvarado L."/>
            <person name="Berlin A."/>
            <person name="Borenstein D."/>
            <person name="Chen Z."/>
            <person name="Engels R."/>
            <person name="Freedman E."/>
            <person name="Gellesch M."/>
            <person name="Goldberg J."/>
            <person name="Griggs A."/>
            <person name="Gujja S."/>
            <person name="Heiman D."/>
            <person name="Hepburn T."/>
            <person name="Howarth C."/>
            <person name="Jen D."/>
            <person name="Larson L."/>
            <person name="Lewis B."/>
            <person name="Mehta T."/>
            <person name="Park D."/>
            <person name="Pearson M."/>
            <person name="Roberts A."/>
            <person name="Saif S."/>
            <person name="Shenoy N."/>
            <person name="Sisk P."/>
            <person name="Stolte C."/>
            <person name="Sykes S."/>
            <person name="Walk T."/>
            <person name="White J."/>
            <person name="Yandava C."/>
            <person name="Burger G."/>
            <person name="Gray M.W."/>
            <person name="Holland P.W.H."/>
            <person name="King N."/>
            <person name="Lang F.B.F."/>
            <person name="Roger A.J."/>
            <person name="Ruiz-Trillo I."/>
            <person name="Lander E."/>
            <person name="Nusbaum C."/>
        </authorList>
    </citation>
    <scope>NUCLEOTIDE SEQUENCE [LARGE SCALE GENOMIC DNA]</scope>
    <source>
        <strain evidence="11">ATCC 38327</strain>
    </source>
</reference>
<dbReference type="eggNOG" id="KOG0113">
    <property type="taxonomic scope" value="Eukaryota"/>
</dbReference>
<organism evidence="10 11">
    <name type="scientific">Allomyces macrogynus (strain ATCC 38327)</name>
    <name type="common">Allomyces javanicus var. macrogynus</name>
    <dbReference type="NCBI Taxonomy" id="578462"/>
    <lineage>
        <taxon>Eukaryota</taxon>
        <taxon>Fungi</taxon>
        <taxon>Fungi incertae sedis</taxon>
        <taxon>Blastocladiomycota</taxon>
        <taxon>Blastocladiomycetes</taxon>
        <taxon>Blastocladiales</taxon>
        <taxon>Blastocladiaceae</taxon>
        <taxon>Allomyces</taxon>
    </lineage>
</organism>
<keyword evidence="11" id="KW-1185">Reference proteome</keyword>
<dbReference type="SUPFAM" id="SSF54928">
    <property type="entry name" value="RNA-binding domain, RBD"/>
    <property type="match status" value="1"/>
</dbReference>
<dbReference type="Pfam" id="PF00076">
    <property type="entry name" value="RRM_1"/>
    <property type="match status" value="1"/>
</dbReference>
<dbReference type="VEuPathDB" id="FungiDB:AMAG_15251"/>
<dbReference type="Pfam" id="PF12220">
    <property type="entry name" value="U1snRNP70_N"/>
    <property type="match status" value="1"/>
</dbReference>
<evidence type="ECO:0000256" key="8">
    <source>
        <dbReference type="SAM" id="MobiDB-lite"/>
    </source>
</evidence>
<feature type="region of interest" description="Disordered" evidence="8">
    <location>
        <begin position="185"/>
        <end position="209"/>
    </location>
</feature>
<dbReference type="CDD" id="cd12236">
    <property type="entry name" value="RRM_snRNP70"/>
    <property type="match status" value="1"/>
</dbReference>
<evidence type="ECO:0000259" key="9">
    <source>
        <dbReference type="PROSITE" id="PS50102"/>
    </source>
</evidence>
<dbReference type="AlphaFoldDB" id="A0A0L0T880"/>
<evidence type="ECO:0000313" key="11">
    <source>
        <dbReference type="Proteomes" id="UP000054350"/>
    </source>
</evidence>
<dbReference type="InterPro" id="IPR034143">
    <property type="entry name" value="snRNP70_RRM"/>
</dbReference>
<feature type="compositionally biased region" description="Basic and acidic residues" evidence="8">
    <location>
        <begin position="60"/>
        <end position="73"/>
    </location>
</feature>
<dbReference type="STRING" id="578462.A0A0L0T880"/>
<comment type="subcellular location">
    <subcellularLocation>
        <location evidence="1">Nucleus speckle</location>
    </subcellularLocation>
    <subcellularLocation>
        <location evidence="2">Nucleus</location>
        <location evidence="2">Nucleoplasm</location>
    </subcellularLocation>
</comment>
<dbReference type="PROSITE" id="PS50102">
    <property type="entry name" value="RRM"/>
    <property type="match status" value="1"/>
</dbReference>
<feature type="region of interest" description="Disordered" evidence="8">
    <location>
        <begin position="54"/>
        <end position="73"/>
    </location>
</feature>
<dbReference type="Gene3D" id="3.30.70.330">
    <property type="match status" value="1"/>
</dbReference>
<dbReference type="GO" id="GO:0030619">
    <property type="term" value="F:U1 snRNA binding"/>
    <property type="evidence" value="ECO:0007669"/>
    <property type="project" value="InterPro"/>
</dbReference>
<dbReference type="GO" id="GO:0000398">
    <property type="term" value="P:mRNA splicing, via spliceosome"/>
    <property type="evidence" value="ECO:0007669"/>
    <property type="project" value="TreeGrafter"/>
</dbReference>
<dbReference type="InterPro" id="IPR012677">
    <property type="entry name" value="Nucleotide-bd_a/b_plait_sf"/>
</dbReference>
<dbReference type="InterPro" id="IPR035979">
    <property type="entry name" value="RBD_domain_sf"/>
</dbReference>
<evidence type="ECO:0000256" key="7">
    <source>
        <dbReference type="PROSITE-ProRule" id="PRU00176"/>
    </source>
</evidence>
<dbReference type="InterPro" id="IPR022023">
    <property type="entry name" value="U1snRNP70_N"/>
</dbReference>
<dbReference type="GO" id="GO:0071011">
    <property type="term" value="C:precatalytic spliceosome"/>
    <property type="evidence" value="ECO:0007669"/>
    <property type="project" value="TreeGrafter"/>
</dbReference>
<dbReference type="PANTHER" id="PTHR13952:SF5">
    <property type="entry name" value="U1 SMALL NUCLEAR RIBONUCLEOPROTEIN 70 KDA"/>
    <property type="match status" value="1"/>
</dbReference>
<evidence type="ECO:0000256" key="3">
    <source>
        <dbReference type="ARBA" id="ARBA00016996"/>
    </source>
</evidence>
<evidence type="ECO:0000256" key="5">
    <source>
        <dbReference type="ARBA" id="ARBA00023242"/>
    </source>
</evidence>
<dbReference type="GO" id="GO:0005685">
    <property type="term" value="C:U1 snRNP"/>
    <property type="evidence" value="ECO:0007669"/>
    <property type="project" value="TreeGrafter"/>
</dbReference>
<dbReference type="InterPro" id="IPR000504">
    <property type="entry name" value="RRM_dom"/>
</dbReference>
<protein>
    <recommendedName>
        <fullName evidence="3">U1 small nuclear ribonucleoprotein 70 kDa</fullName>
    </recommendedName>
</protein>
<dbReference type="OrthoDB" id="4207594at2759"/>
<proteinExistence type="predicted"/>
<evidence type="ECO:0000256" key="1">
    <source>
        <dbReference type="ARBA" id="ARBA00004324"/>
    </source>
</evidence>
<evidence type="ECO:0000256" key="4">
    <source>
        <dbReference type="ARBA" id="ARBA00022884"/>
    </source>
</evidence>
<dbReference type="SMART" id="SM00360">
    <property type="entry name" value="RRM"/>
    <property type="match status" value="1"/>
</dbReference>
<dbReference type="FunFam" id="3.30.70.330:FF:001585">
    <property type="entry name" value="U1 small nuclear ribonucleoprotein 70 kDa"/>
    <property type="match status" value="1"/>
</dbReference>
<gene>
    <name evidence="10" type="ORF">AMAG_15251</name>
</gene>
<dbReference type="PANTHER" id="PTHR13952">
    <property type="entry name" value="U1 SMALL NUCLEAR RIBONUCLEOPROTEIN 70 KD"/>
    <property type="match status" value="1"/>
</dbReference>
<dbReference type="GO" id="GO:0003729">
    <property type="term" value="F:mRNA binding"/>
    <property type="evidence" value="ECO:0007669"/>
    <property type="project" value="TreeGrafter"/>
</dbReference>
<feature type="region of interest" description="Disordered" evidence="8">
    <location>
        <begin position="1"/>
        <end position="36"/>
    </location>
</feature>
<dbReference type="OMA" id="PPKFYDG"/>
<dbReference type="InterPro" id="IPR051183">
    <property type="entry name" value="U1_U11-U12_snRNP_70-35kDa"/>
</dbReference>
<keyword evidence="4 7" id="KW-0694">RNA-binding</keyword>
<feature type="domain" description="RRM" evidence="9">
    <location>
        <begin position="100"/>
        <end position="177"/>
    </location>
</feature>